<feature type="region of interest" description="Disordered" evidence="12">
    <location>
        <begin position="456"/>
        <end position="486"/>
    </location>
</feature>
<keyword evidence="7" id="KW-0863">Zinc-finger</keyword>
<dbReference type="InterPro" id="IPR055065">
    <property type="entry name" value="OB_MCM10"/>
</dbReference>
<dbReference type="FunFam" id="2.40.50.140:FF:000167">
    <property type="entry name" value="Minichromosome maintenance 10 replication initiation factor"/>
    <property type="match status" value="1"/>
</dbReference>
<keyword evidence="11" id="KW-0539">Nucleus</keyword>
<proteinExistence type="inferred from homology"/>
<evidence type="ECO:0000313" key="14">
    <source>
        <dbReference type="EMBL" id="KAG8440011.1"/>
    </source>
</evidence>
<evidence type="ECO:0000256" key="12">
    <source>
        <dbReference type="SAM" id="MobiDB-lite"/>
    </source>
</evidence>
<organism evidence="14 15">
    <name type="scientific">Hymenochirus boettgeri</name>
    <name type="common">Congo dwarf clawed frog</name>
    <dbReference type="NCBI Taxonomy" id="247094"/>
    <lineage>
        <taxon>Eukaryota</taxon>
        <taxon>Metazoa</taxon>
        <taxon>Chordata</taxon>
        <taxon>Craniata</taxon>
        <taxon>Vertebrata</taxon>
        <taxon>Euteleostomi</taxon>
        <taxon>Amphibia</taxon>
        <taxon>Batrachia</taxon>
        <taxon>Anura</taxon>
        <taxon>Pipoidea</taxon>
        <taxon>Pipidae</taxon>
        <taxon>Pipinae</taxon>
        <taxon>Hymenochirus</taxon>
    </lineage>
</organism>
<evidence type="ECO:0000256" key="5">
    <source>
        <dbReference type="ARBA" id="ARBA00022723"/>
    </source>
</evidence>
<gene>
    <name evidence="14" type="ORF">GDO86_005978</name>
</gene>
<evidence type="ECO:0000256" key="7">
    <source>
        <dbReference type="ARBA" id="ARBA00022771"/>
    </source>
</evidence>
<keyword evidence="10" id="KW-0238">DNA-binding</keyword>
<sequence>MQDQMMKLQEQLKQTALAQESCSGNPKKSSGNNARASESQASPLNERNIRTLQDSSTVAAEIRSPSIPKPRFQDTLKRKQPFTENKSPFQKQIHSLLSPPEVSSVRTRLSTPTACLRNPTPLMSQQYAVEKFSGLRLRNPRVSSAELEKKMNGRKLIRFSQLQHTIATGKLEEEDWVLFGVVVKKVTPQSSNNGKTFSIWRLNDLKNLDTFVSLFLFDDVHKEHWKTDQGTVIGVLNANPMKPKEGTEEVCFSVDNPQKIMLMGEAVDLGTCKARKKNGDPCTQMVNLNDCEYCQYHVQSQYKKVSSKRADLQSSYSGHIPKKMARGGNGLRERLCQDWRFNYEETSSAASKKTVQSTLSSMVVRGADAIALEAKQQIAAAKKTMIQSEDFKELMSLPTPGALNLKKHLSKETAQGNLGKSVQSIQSISASAIIKQHKQQMLNARKKRGEEIQKRFLESTSKSGQPSTVMSPKQTLVKSPKQGAEFPNSQRIITPKLGRGFAEGEDVLFFDLSPLPAPKLSASAEAKKLAAIQKLQAKGQILTKGDPNRFKRKRSSPADFEQVAQRAEKNAASPEAADENEPALKKYKEQLAYMQSEEFQKILNAKSKHVGILKEAEAEIQEQYFSPLLKKEQLEEKMRSIKEQKCRVVTCKTCKYTHFKPLETCVSENHELHWHDALKRFFKCPCGNRTLSLDRLPKKHCSNCGLFKWERDGMLKEKTGPKIGGETLLPRGEEHGKFLNSLK</sequence>
<feature type="domain" description="Replication factor Mcm10 C-terminal" evidence="13">
    <location>
        <begin position="395"/>
        <end position="741"/>
    </location>
</feature>
<evidence type="ECO:0000256" key="2">
    <source>
        <dbReference type="ARBA" id="ARBA00009679"/>
    </source>
</evidence>
<accession>A0A8T2JBM3</accession>
<reference evidence="14" key="1">
    <citation type="thesis" date="2020" institute="ProQuest LLC" country="789 East Eisenhower Parkway, Ann Arbor, MI, USA">
        <title>Comparative Genomics and Chromosome Evolution.</title>
        <authorList>
            <person name="Mudd A.B."/>
        </authorList>
    </citation>
    <scope>NUCLEOTIDE SEQUENCE</scope>
    <source>
        <strain evidence="14">Female2</strain>
        <tissue evidence="14">Blood</tissue>
    </source>
</reference>
<dbReference type="SMART" id="SM01280">
    <property type="entry name" value="Mcm10"/>
    <property type="match status" value="1"/>
</dbReference>
<evidence type="ECO:0000256" key="4">
    <source>
        <dbReference type="ARBA" id="ARBA00022705"/>
    </source>
</evidence>
<keyword evidence="4" id="KW-0235">DNA replication</keyword>
<keyword evidence="8" id="KW-0862">Zinc</keyword>
<evidence type="ECO:0000256" key="6">
    <source>
        <dbReference type="ARBA" id="ARBA00022763"/>
    </source>
</evidence>
<dbReference type="InterPro" id="IPR012340">
    <property type="entry name" value="NA-bd_OB-fold"/>
</dbReference>
<evidence type="ECO:0000313" key="15">
    <source>
        <dbReference type="Proteomes" id="UP000812440"/>
    </source>
</evidence>
<dbReference type="InterPro" id="IPR015411">
    <property type="entry name" value="Rep_factor_Mcm10_C"/>
</dbReference>
<dbReference type="GO" id="GO:0003697">
    <property type="term" value="F:single-stranded DNA binding"/>
    <property type="evidence" value="ECO:0007669"/>
    <property type="project" value="InterPro"/>
</dbReference>
<dbReference type="GO" id="GO:0006974">
    <property type="term" value="P:DNA damage response"/>
    <property type="evidence" value="ECO:0007669"/>
    <property type="project" value="UniProtKB-KW"/>
</dbReference>
<evidence type="ECO:0000259" key="13">
    <source>
        <dbReference type="SMART" id="SM01280"/>
    </source>
</evidence>
<keyword evidence="6" id="KW-0227">DNA damage</keyword>
<dbReference type="GO" id="GO:0008270">
    <property type="term" value="F:zinc ion binding"/>
    <property type="evidence" value="ECO:0007669"/>
    <property type="project" value="UniProtKB-KW"/>
</dbReference>
<feature type="region of interest" description="Disordered" evidence="12">
    <location>
        <begin position="721"/>
        <end position="743"/>
    </location>
</feature>
<dbReference type="Gene3D" id="2.40.50.140">
    <property type="entry name" value="Nucleic acid-binding proteins"/>
    <property type="match status" value="1"/>
</dbReference>
<dbReference type="InterPro" id="IPR040184">
    <property type="entry name" value="Mcm10"/>
</dbReference>
<evidence type="ECO:0000256" key="11">
    <source>
        <dbReference type="ARBA" id="ARBA00023242"/>
    </source>
</evidence>
<evidence type="ECO:0000256" key="3">
    <source>
        <dbReference type="ARBA" id="ARBA00017770"/>
    </source>
</evidence>
<evidence type="ECO:0000256" key="8">
    <source>
        <dbReference type="ARBA" id="ARBA00022833"/>
    </source>
</evidence>
<dbReference type="GO" id="GO:0006270">
    <property type="term" value="P:DNA replication initiation"/>
    <property type="evidence" value="ECO:0007669"/>
    <property type="project" value="InterPro"/>
</dbReference>
<protein>
    <recommendedName>
        <fullName evidence="3">Protein MCM10 homolog</fullName>
    </recommendedName>
</protein>
<dbReference type="Pfam" id="PF22379">
    <property type="entry name" value="OB_MCM10"/>
    <property type="match status" value="1"/>
</dbReference>
<dbReference type="Pfam" id="PF24863">
    <property type="entry name" value="zf-CCCH_Mcm10"/>
    <property type="match status" value="1"/>
</dbReference>
<evidence type="ECO:0000256" key="1">
    <source>
        <dbReference type="ARBA" id="ARBA00004123"/>
    </source>
</evidence>
<name>A0A8T2JBM3_9PIPI</name>
<dbReference type="InterPro" id="IPR015408">
    <property type="entry name" value="Znf_Mcm10/DnaG"/>
</dbReference>
<dbReference type="PANTHER" id="PTHR13454">
    <property type="entry name" value="PROTEIN MCM10 HOMOLOG"/>
    <property type="match status" value="1"/>
</dbReference>
<comment type="subcellular location">
    <subcellularLocation>
        <location evidence="1">Nucleus</location>
    </subcellularLocation>
</comment>
<keyword evidence="15" id="KW-1185">Reference proteome</keyword>
<dbReference type="GO" id="GO:0043596">
    <property type="term" value="C:nuclear replication fork"/>
    <property type="evidence" value="ECO:0007669"/>
    <property type="project" value="TreeGrafter"/>
</dbReference>
<dbReference type="GO" id="GO:0003688">
    <property type="term" value="F:DNA replication origin binding"/>
    <property type="evidence" value="ECO:0007669"/>
    <property type="project" value="TreeGrafter"/>
</dbReference>
<keyword evidence="5" id="KW-0479">Metal-binding</keyword>
<dbReference type="InterPro" id="IPR056791">
    <property type="entry name" value="Znf_Mcm10_C"/>
</dbReference>
<dbReference type="EMBL" id="JAACNH010000006">
    <property type="protein sequence ID" value="KAG8440011.1"/>
    <property type="molecule type" value="Genomic_DNA"/>
</dbReference>
<comment type="similarity">
    <text evidence="2">Belongs to the MCM10 family.</text>
</comment>
<dbReference type="PANTHER" id="PTHR13454:SF11">
    <property type="entry name" value="PROTEIN MCM10 HOMOLOG"/>
    <property type="match status" value="1"/>
</dbReference>
<comment type="caution">
    <text evidence="14">The sequence shown here is derived from an EMBL/GenBank/DDBJ whole genome shotgun (WGS) entry which is preliminary data.</text>
</comment>
<dbReference type="Pfam" id="PF09332">
    <property type="entry name" value="Mcm10"/>
    <property type="match status" value="1"/>
</dbReference>
<feature type="compositionally biased region" description="Polar residues" evidence="12">
    <location>
        <begin position="458"/>
        <end position="477"/>
    </location>
</feature>
<dbReference type="Proteomes" id="UP000812440">
    <property type="component" value="Chromosome 3"/>
</dbReference>
<evidence type="ECO:0000256" key="10">
    <source>
        <dbReference type="ARBA" id="ARBA00023125"/>
    </source>
</evidence>
<dbReference type="AlphaFoldDB" id="A0A8T2JBM3"/>
<feature type="region of interest" description="Disordered" evidence="12">
    <location>
        <begin position="542"/>
        <end position="581"/>
    </location>
</feature>
<feature type="compositionally biased region" description="Polar residues" evidence="12">
    <location>
        <begin position="11"/>
        <end position="58"/>
    </location>
</feature>
<evidence type="ECO:0000256" key="9">
    <source>
        <dbReference type="ARBA" id="ARBA00023054"/>
    </source>
</evidence>
<keyword evidence="9" id="KW-0175">Coiled coil</keyword>
<dbReference type="OrthoDB" id="273123at2759"/>
<feature type="region of interest" description="Disordered" evidence="12">
    <location>
        <begin position="1"/>
        <end position="72"/>
    </location>
</feature>
<dbReference type="Pfam" id="PF09329">
    <property type="entry name" value="zf-primase"/>
    <property type="match status" value="1"/>
</dbReference>